<dbReference type="EMBL" id="CADCWK010000057">
    <property type="protein sequence ID" value="CAA9548585.1"/>
    <property type="molecule type" value="Genomic_DNA"/>
</dbReference>
<protein>
    <recommendedName>
        <fullName evidence="2">DUF4365 domain-containing protein</fullName>
    </recommendedName>
</protein>
<proteinExistence type="predicted"/>
<organism evidence="1">
    <name type="scientific">uncultured Thermomicrobiales bacterium</name>
    <dbReference type="NCBI Taxonomy" id="1645740"/>
    <lineage>
        <taxon>Bacteria</taxon>
        <taxon>Pseudomonadati</taxon>
        <taxon>Thermomicrobiota</taxon>
        <taxon>Thermomicrobia</taxon>
        <taxon>Thermomicrobiales</taxon>
        <taxon>environmental samples</taxon>
    </lineage>
</organism>
<evidence type="ECO:0008006" key="2">
    <source>
        <dbReference type="Google" id="ProtNLM"/>
    </source>
</evidence>
<sequence length="181" mass="20665">MVDSDHTTHSTYREMVLEHLFVGEVMRYCWQNQLPRIELLKSQVDSSGYDRVLEANSTIRHLQLKASHVGAATPGVNLNIELGKKPSGCVVWMFFDRESLAFSHFLWFGNRPGEPLADLAGYRTSTHNKRNAQGIKTERAGIRYLPKREFDRIESIEDIVGKLFGEQPRRSVADDDDTDDV</sequence>
<dbReference type="AlphaFoldDB" id="A0A6J4UEL8"/>
<name>A0A6J4UEL8_9BACT</name>
<accession>A0A6J4UEL8</accession>
<evidence type="ECO:0000313" key="1">
    <source>
        <dbReference type="EMBL" id="CAA9548585.1"/>
    </source>
</evidence>
<gene>
    <name evidence="1" type="ORF">AVDCRST_MAG33-688</name>
</gene>
<reference evidence="1" key="1">
    <citation type="submission" date="2020-02" db="EMBL/GenBank/DDBJ databases">
        <authorList>
            <person name="Meier V. D."/>
        </authorList>
    </citation>
    <scope>NUCLEOTIDE SEQUENCE</scope>
    <source>
        <strain evidence="1">AVDCRST_MAG33</strain>
    </source>
</reference>